<name>A0A9P0BMS3_BRAAE</name>
<dbReference type="PANTHER" id="PTHR12992">
    <property type="entry name" value="NUDIX HYDROLASE"/>
    <property type="match status" value="1"/>
</dbReference>
<evidence type="ECO:0000256" key="1">
    <source>
        <dbReference type="ARBA" id="ARBA00001936"/>
    </source>
</evidence>
<dbReference type="PROSITE" id="PS51462">
    <property type="entry name" value="NUDIX"/>
    <property type="match status" value="1"/>
</dbReference>
<feature type="domain" description="Nudix hydrolase" evidence="7">
    <location>
        <begin position="55"/>
        <end position="194"/>
    </location>
</feature>
<dbReference type="Gene3D" id="3.90.79.10">
    <property type="entry name" value="Nucleoside Triphosphate Pyrophosphohydrolase"/>
    <property type="match status" value="1"/>
</dbReference>
<reference evidence="8" key="1">
    <citation type="submission" date="2021-12" db="EMBL/GenBank/DDBJ databases">
        <authorList>
            <person name="King R."/>
        </authorList>
    </citation>
    <scope>NUCLEOTIDE SEQUENCE</scope>
</reference>
<keyword evidence="6" id="KW-0464">Manganese</keyword>
<dbReference type="InterPro" id="IPR045121">
    <property type="entry name" value="CoAse"/>
</dbReference>
<evidence type="ECO:0000256" key="5">
    <source>
        <dbReference type="ARBA" id="ARBA00022842"/>
    </source>
</evidence>
<dbReference type="Pfam" id="PF00293">
    <property type="entry name" value="NUDIX"/>
    <property type="match status" value="1"/>
</dbReference>
<dbReference type="OrthoDB" id="206213at2759"/>
<evidence type="ECO:0000256" key="2">
    <source>
        <dbReference type="ARBA" id="ARBA00001946"/>
    </source>
</evidence>
<comment type="cofactor">
    <cofactor evidence="1">
        <name>Mn(2+)</name>
        <dbReference type="ChEBI" id="CHEBI:29035"/>
    </cofactor>
</comment>
<dbReference type="PANTHER" id="PTHR12992:SF11">
    <property type="entry name" value="MITOCHONDRIAL COENZYME A DIPHOSPHATASE NUDT8"/>
    <property type="match status" value="1"/>
</dbReference>
<evidence type="ECO:0000313" key="9">
    <source>
        <dbReference type="Proteomes" id="UP001154078"/>
    </source>
</evidence>
<dbReference type="InterPro" id="IPR015797">
    <property type="entry name" value="NUDIX_hydrolase-like_dom_sf"/>
</dbReference>
<dbReference type="InterPro" id="IPR000086">
    <property type="entry name" value="NUDIX_hydrolase_dom"/>
</dbReference>
<evidence type="ECO:0000256" key="4">
    <source>
        <dbReference type="ARBA" id="ARBA00022801"/>
    </source>
</evidence>
<proteinExistence type="predicted"/>
<keyword evidence="3" id="KW-0479">Metal-binding</keyword>
<sequence length="233" mass="26255">MKMYPLPRATLLKSLGRRFCSLYAAENVLSDGNIKKTVQKFATMRPVKFKAPMPAKKAAVLIPVCEIDGKVSLLYTLRAASLRTHKGQVSFPGGRKDDTDETLEHTALRECYEELGINPNDILVWGSGNMLISRQETSVLPVVGQITKEIDPNKLKINKNEVDEVFTVPLEDLCDPKNLAHTQFKTGYTMPVFLGGKKRIWGLTGLITNIFLQSLLPPEAYTHNFKYFHRVLY</sequence>
<gene>
    <name evidence="8" type="ORF">MELIAE_LOCUS13273</name>
</gene>
<dbReference type="Proteomes" id="UP001154078">
    <property type="component" value="Chromosome 9"/>
</dbReference>
<evidence type="ECO:0000256" key="3">
    <source>
        <dbReference type="ARBA" id="ARBA00022723"/>
    </source>
</evidence>
<dbReference type="SUPFAM" id="SSF55811">
    <property type="entry name" value="Nudix"/>
    <property type="match status" value="1"/>
</dbReference>
<dbReference type="AlphaFoldDB" id="A0A9P0BMS3"/>
<evidence type="ECO:0000256" key="6">
    <source>
        <dbReference type="ARBA" id="ARBA00023211"/>
    </source>
</evidence>
<evidence type="ECO:0000259" key="7">
    <source>
        <dbReference type="PROSITE" id="PS51462"/>
    </source>
</evidence>
<organism evidence="8 9">
    <name type="scientific">Brassicogethes aeneus</name>
    <name type="common">Rape pollen beetle</name>
    <name type="synonym">Meligethes aeneus</name>
    <dbReference type="NCBI Taxonomy" id="1431903"/>
    <lineage>
        <taxon>Eukaryota</taxon>
        <taxon>Metazoa</taxon>
        <taxon>Ecdysozoa</taxon>
        <taxon>Arthropoda</taxon>
        <taxon>Hexapoda</taxon>
        <taxon>Insecta</taxon>
        <taxon>Pterygota</taxon>
        <taxon>Neoptera</taxon>
        <taxon>Endopterygota</taxon>
        <taxon>Coleoptera</taxon>
        <taxon>Polyphaga</taxon>
        <taxon>Cucujiformia</taxon>
        <taxon>Nitidulidae</taxon>
        <taxon>Meligethinae</taxon>
        <taxon>Brassicogethes</taxon>
    </lineage>
</organism>
<protein>
    <recommendedName>
        <fullName evidence="7">Nudix hydrolase domain-containing protein</fullName>
    </recommendedName>
</protein>
<dbReference type="GO" id="GO:0046872">
    <property type="term" value="F:metal ion binding"/>
    <property type="evidence" value="ECO:0007669"/>
    <property type="project" value="UniProtKB-KW"/>
</dbReference>
<dbReference type="CDD" id="cd03426">
    <property type="entry name" value="NUDIX_CoAse_Nudt7"/>
    <property type="match status" value="1"/>
</dbReference>
<evidence type="ECO:0000313" key="8">
    <source>
        <dbReference type="EMBL" id="CAH0564817.1"/>
    </source>
</evidence>
<keyword evidence="4" id="KW-0378">Hydrolase</keyword>
<accession>A0A9P0BMS3</accession>
<dbReference type="EMBL" id="OV121140">
    <property type="protein sequence ID" value="CAH0564817.1"/>
    <property type="molecule type" value="Genomic_DNA"/>
</dbReference>
<keyword evidence="9" id="KW-1185">Reference proteome</keyword>
<keyword evidence="5" id="KW-0460">Magnesium</keyword>
<dbReference type="GO" id="GO:0010945">
    <property type="term" value="F:coenzyme A diphosphatase activity"/>
    <property type="evidence" value="ECO:0007669"/>
    <property type="project" value="InterPro"/>
</dbReference>
<comment type="cofactor">
    <cofactor evidence="2">
        <name>Mg(2+)</name>
        <dbReference type="ChEBI" id="CHEBI:18420"/>
    </cofactor>
</comment>